<name>A0A6A1UIR1_9ROSI</name>
<comment type="caution">
    <text evidence="2">The sequence shown here is derived from an EMBL/GenBank/DDBJ whole genome shotgun (WGS) entry which is preliminary data.</text>
</comment>
<evidence type="ECO:0000313" key="3">
    <source>
        <dbReference type="Proteomes" id="UP000516437"/>
    </source>
</evidence>
<dbReference type="EMBL" id="RXIC02000427">
    <property type="protein sequence ID" value="KAB1199687.1"/>
    <property type="molecule type" value="Genomic_DNA"/>
</dbReference>
<proteinExistence type="predicted"/>
<evidence type="ECO:0000256" key="1">
    <source>
        <dbReference type="SAM" id="SignalP"/>
    </source>
</evidence>
<protein>
    <submittedName>
        <fullName evidence="2">Uncharacterized protein</fullName>
    </submittedName>
</protein>
<sequence length="160" mass="18623">MRKRLTLKGLLWVNKLLFLFLHCRLDHLPYFLLLVSREPHLSQHEDSIAEIKAEQRKLSKNMENIATSMKLGFEDIKKLHVVHTTRFGALDKEMRGLKHQVNNSIHVTRNVFPHSIDEFASTSTELQASVKSSAEDVVKAIEVHMEVDRNLRPHGMKWTY</sequence>
<feature type="signal peptide" evidence="1">
    <location>
        <begin position="1"/>
        <end position="25"/>
    </location>
</feature>
<keyword evidence="3" id="KW-1185">Reference proteome</keyword>
<accession>A0A6A1UIR1</accession>
<evidence type="ECO:0000313" key="2">
    <source>
        <dbReference type="EMBL" id="KAB1199687.1"/>
    </source>
</evidence>
<feature type="chain" id="PRO_5025433251" evidence="1">
    <location>
        <begin position="26"/>
        <end position="160"/>
    </location>
</feature>
<dbReference type="Proteomes" id="UP000516437">
    <property type="component" value="Unassembled WGS sequence"/>
</dbReference>
<gene>
    <name evidence="2" type="ORF">CJ030_MR0G017076</name>
</gene>
<reference evidence="2 3" key="1">
    <citation type="journal article" date="2019" name="Plant Biotechnol. J.">
        <title>The red bayberry genome and genetic basis of sex determination.</title>
        <authorList>
            <person name="Jia H.M."/>
            <person name="Jia H.J."/>
            <person name="Cai Q.L."/>
            <person name="Wang Y."/>
            <person name="Zhao H.B."/>
            <person name="Yang W.F."/>
            <person name="Wang G.Y."/>
            <person name="Li Y.H."/>
            <person name="Zhan D.L."/>
            <person name="Shen Y.T."/>
            <person name="Niu Q.F."/>
            <person name="Chang L."/>
            <person name="Qiu J."/>
            <person name="Zhao L."/>
            <person name="Xie H.B."/>
            <person name="Fu W.Y."/>
            <person name="Jin J."/>
            <person name="Li X.W."/>
            <person name="Jiao Y."/>
            <person name="Zhou C.C."/>
            <person name="Tu T."/>
            <person name="Chai C.Y."/>
            <person name="Gao J.L."/>
            <person name="Fan L.J."/>
            <person name="van de Weg E."/>
            <person name="Wang J.Y."/>
            <person name="Gao Z.S."/>
        </authorList>
    </citation>
    <scope>NUCLEOTIDE SEQUENCE [LARGE SCALE GENOMIC DNA]</scope>
    <source>
        <tissue evidence="2">Leaves</tissue>
    </source>
</reference>
<dbReference type="AlphaFoldDB" id="A0A6A1UIR1"/>
<keyword evidence="1" id="KW-0732">Signal</keyword>
<organism evidence="2 3">
    <name type="scientific">Morella rubra</name>
    <name type="common">Chinese bayberry</name>
    <dbReference type="NCBI Taxonomy" id="262757"/>
    <lineage>
        <taxon>Eukaryota</taxon>
        <taxon>Viridiplantae</taxon>
        <taxon>Streptophyta</taxon>
        <taxon>Embryophyta</taxon>
        <taxon>Tracheophyta</taxon>
        <taxon>Spermatophyta</taxon>
        <taxon>Magnoliopsida</taxon>
        <taxon>eudicotyledons</taxon>
        <taxon>Gunneridae</taxon>
        <taxon>Pentapetalae</taxon>
        <taxon>rosids</taxon>
        <taxon>fabids</taxon>
        <taxon>Fagales</taxon>
        <taxon>Myricaceae</taxon>
        <taxon>Morella</taxon>
    </lineage>
</organism>